<proteinExistence type="predicted"/>
<evidence type="ECO:0000313" key="1">
    <source>
        <dbReference type="EMBL" id="SVE60294.1"/>
    </source>
</evidence>
<dbReference type="AlphaFoldDB" id="A0A383EUN6"/>
<name>A0A383EUN6_9ZZZZ</name>
<evidence type="ECO:0008006" key="2">
    <source>
        <dbReference type="Google" id="ProtNLM"/>
    </source>
</evidence>
<gene>
    <name evidence="1" type="ORF">METZ01_LOCUS513148</name>
</gene>
<feature type="non-terminal residue" evidence="1">
    <location>
        <position position="185"/>
    </location>
</feature>
<protein>
    <recommendedName>
        <fullName evidence="2">MacB-like periplasmic core domain-containing protein</fullName>
    </recommendedName>
</protein>
<sequence>MGMYLLIAARNLIQARRRSLLLTTALGMVSMLLVLLLSLSQGVSDTMMRSATVLVAGHVNVAGFFKGKPEDAFPLVSDKSAVRSSVEKLVGDRGRVIDRGRGWGKVISETAAMQVAMGGVDIAEEPELLEKVMLAPQSDYKEGGSDTILGKPERLSEPNTILIFVSQAQKLEVGVGDVLTITAET</sequence>
<organism evidence="1">
    <name type="scientific">marine metagenome</name>
    <dbReference type="NCBI Taxonomy" id="408172"/>
    <lineage>
        <taxon>unclassified sequences</taxon>
        <taxon>metagenomes</taxon>
        <taxon>ecological metagenomes</taxon>
    </lineage>
</organism>
<dbReference type="EMBL" id="UINC01228818">
    <property type="protein sequence ID" value="SVE60294.1"/>
    <property type="molecule type" value="Genomic_DNA"/>
</dbReference>
<accession>A0A383EUN6</accession>
<reference evidence="1" key="1">
    <citation type="submission" date="2018-05" db="EMBL/GenBank/DDBJ databases">
        <authorList>
            <person name="Lanie J.A."/>
            <person name="Ng W.-L."/>
            <person name="Kazmierczak K.M."/>
            <person name="Andrzejewski T.M."/>
            <person name="Davidsen T.M."/>
            <person name="Wayne K.J."/>
            <person name="Tettelin H."/>
            <person name="Glass J.I."/>
            <person name="Rusch D."/>
            <person name="Podicherti R."/>
            <person name="Tsui H.-C.T."/>
            <person name="Winkler M.E."/>
        </authorList>
    </citation>
    <scope>NUCLEOTIDE SEQUENCE</scope>
</reference>